<accession>A8ABK8</accession>
<dbReference type="Gene3D" id="1.20.120.920">
    <property type="entry name" value="CRISPR-associated endonuclease Cas1, C-terminal domain"/>
    <property type="match status" value="1"/>
</dbReference>
<evidence type="ECO:0000256" key="7">
    <source>
        <dbReference type="ARBA" id="ARBA00023125"/>
    </source>
</evidence>
<keyword evidence="1 9" id="KW-0540">Nuclease</keyword>
<dbReference type="InterPro" id="IPR002729">
    <property type="entry name" value="CRISPR-assoc_Cas1"/>
</dbReference>
<dbReference type="PANTHER" id="PTHR34353:SF2">
    <property type="entry name" value="CRISPR-ASSOCIATED ENDONUCLEASE CAS1 1"/>
    <property type="match status" value="1"/>
</dbReference>
<dbReference type="GO" id="GO:0046872">
    <property type="term" value="F:metal ion binding"/>
    <property type="evidence" value="ECO:0007669"/>
    <property type="project" value="UniProtKB-UniRule"/>
</dbReference>
<protein>
    <recommendedName>
        <fullName evidence="9">CRISPR-associated endonuclease Cas1</fullName>
        <ecNumber evidence="9">3.1.-.-</ecNumber>
    </recommendedName>
</protein>
<dbReference type="EMBL" id="CP000816">
    <property type="protein sequence ID" value="ABU82310.1"/>
    <property type="molecule type" value="Genomic_DNA"/>
</dbReference>
<dbReference type="GO" id="GO:0043571">
    <property type="term" value="P:maintenance of CRISPR repeat elements"/>
    <property type="evidence" value="ECO:0007669"/>
    <property type="project" value="UniProtKB-UniRule"/>
</dbReference>
<dbReference type="STRING" id="453591.Igni_1133"/>
<reference evidence="10 11" key="1">
    <citation type="journal article" date="2008" name="Genome Biol.">
        <title>A genomic analysis of the archaeal system Ignicoccus hospitalis-Nanoarchaeum equitans.</title>
        <authorList>
            <person name="Podar M."/>
            <person name="Anderson I."/>
            <person name="Makarova K.S."/>
            <person name="Elkins J.G."/>
            <person name="Ivanova N."/>
            <person name="Wall M.A."/>
            <person name="Lykidis A."/>
            <person name="Mavromatis K."/>
            <person name="Sun H."/>
            <person name="Hudson M.E."/>
            <person name="Chen W."/>
            <person name="Deciu C."/>
            <person name="Hutchison D."/>
            <person name="Eads J.R."/>
            <person name="Anderson A."/>
            <person name="Fernandes F."/>
            <person name="Szeto E."/>
            <person name="Lapidus A."/>
            <person name="Kyrpides N.C."/>
            <person name="Saier M.H.Jr."/>
            <person name="Richardson P.M."/>
            <person name="Rachel R."/>
            <person name="Huber H."/>
            <person name="Eisen J.A."/>
            <person name="Koonin E.V."/>
            <person name="Keller M."/>
            <person name="Stetter K.O."/>
        </authorList>
    </citation>
    <scope>NUCLEOTIDE SEQUENCE [LARGE SCALE GENOMIC DNA]</scope>
    <source>
        <strain evidence="11">KIN4/I / DSM 18386 / JCM 14125</strain>
    </source>
</reference>
<dbReference type="Gene3D" id="3.100.10.20">
    <property type="entry name" value="CRISPR-associated endonuclease Cas1, N-terminal domain"/>
    <property type="match status" value="1"/>
</dbReference>
<dbReference type="PANTHER" id="PTHR34353">
    <property type="entry name" value="CRISPR-ASSOCIATED ENDONUCLEASE CAS1 1"/>
    <property type="match status" value="1"/>
</dbReference>
<feature type="binding site" evidence="9">
    <location>
        <position position="218"/>
    </location>
    <ligand>
        <name>Mn(2+)</name>
        <dbReference type="ChEBI" id="CHEBI:29035"/>
    </ligand>
</feature>
<evidence type="ECO:0000256" key="3">
    <source>
        <dbReference type="ARBA" id="ARBA00022759"/>
    </source>
</evidence>
<dbReference type="GO" id="GO:0016787">
    <property type="term" value="F:hydrolase activity"/>
    <property type="evidence" value="ECO:0007669"/>
    <property type="project" value="UniProtKB-KW"/>
</dbReference>
<evidence type="ECO:0000256" key="4">
    <source>
        <dbReference type="ARBA" id="ARBA00022801"/>
    </source>
</evidence>
<keyword evidence="7 9" id="KW-0238">DNA-binding</keyword>
<evidence type="ECO:0000256" key="9">
    <source>
        <dbReference type="HAMAP-Rule" id="MF_01470"/>
    </source>
</evidence>
<feature type="binding site" evidence="9">
    <location>
        <position position="157"/>
    </location>
    <ligand>
        <name>Mn(2+)</name>
        <dbReference type="ChEBI" id="CHEBI:29035"/>
    </ligand>
</feature>
<keyword evidence="5 9" id="KW-0460">Magnesium</keyword>
<gene>
    <name evidence="9" type="primary">cas1</name>
    <name evidence="10" type="ordered locus">Igni_1133</name>
</gene>
<evidence type="ECO:0000256" key="5">
    <source>
        <dbReference type="ARBA" id="ARBA00022842"/>
    </source>
</evidence>
<dbReference type="CDD" id="cd09634">
    <property type="entry name" value="Cas1_I-II-III"/>
    <property type="match status" value="1"/>
</dbReference>
<comment type="similarity">
    <text evidence="9">Belongs to the CRISPR-associated endonuclease Cas1 family.</text>
</comment>
<dbReference type="EC" id="3.1.-.-" evidence="9"/>
<dbReference type="Pfam" id="PF01867">
    <property type="entry name" value="Cas_Cas1"/>
    <property type="match status" value="1"/>
</dbReference>
<keyword evidence="3 9" id="KW-0255">Endonuclease</keyword>
<evidence type="ECO:0000256" key="1">
    <source>
        <dbReference type="ARBA" id="ARBA00022722"/>
    </source>
</evidence>
<comment type="subunit">
    <text evidence="9">Homodimer, forms a heterotetramer with a Cas2 homodimer.</text>
</comment>
<dbReference type="HAMAP" id="MF_01470">
    <property type="entry name" value="Cas1"/>
    <property type="match status" value="1"/>
</dbReference>
<comment type="function">
    <text evidence="9">CRISPR (clustered regularly interspaced short palindromic repeat), is an adaptive immune system that provides protection against mobile genetic elements (viruses, transposable elements and conjugative plasmids). CRISPR clusters contain spacers, sequences complementary to antecedent mobile elements, and target invading nucleic acids. CRISPR clusters are transcribed and processed into CRISPR RNA (crRNA). Acts as a dsDNA endonuclease. Involved in the integration of spacer DNA into the CRISPR cassette.</text>
</comment>
<dbReference type="GO" id="GO:0004519">
    <property type="term" value="F:endonuclease activity"/>
    <property type="evidence" value="ECO:0007669"/>
    <property type="project" value="UniProtKB-UniRule"/>
</dbReference>
<keyword evidence="11" id="KW-1185">Reference proteome</keyword>
<name>A8ABK8_IGNH4</name>
<dbReference type="GeneID" id="5563155"/>
<evidence type="ECO:0000256" key="8">
    <source>
        <dbReference type="ARBA" id="ARBA00023211"/>
    </source>
</evidence>
<evidence type="ECO:0000313" key="10">
    <source>
        <dbReference type="EMBL" id="ABU82310.1"/>
    </source>
</evidence>
<keyword evidence="2 9" id="KW-0479">Metal-binding</keyword>
<dbReference type="Proteomes" id="UP000000262">
    <property type="component" value="Chromosome"/>
</dbReference>
<dbReference type="KEGG" id="iho:Igni_1133"/>
<dbReference type="eggNOG" id="arCOG01452">
    <property type="taxonomic scope" value="Archaea"/>
</dbReference>
<dbReference type="InterPro" id="IPR042206">
    <property type="entry name" value="CRISPR-assoc_Cas1_C"/>
</dbReference>
<sequence>MNVFVISEPGKLFVKDGGLAFANSKGEVAYLANLYDVIILATSKVSVTGAALRAMGRLGVDLVVLEWNGRPSGRFSSPVPNKSALARLKQYEVVLKGEGLKYAKPMIVRKIIEQGRTLRYFAKTKRMKWLREASYELEKLSADASSAGSPEALRAVEAQAARLYWGLLSEAFPEFPGREHEGCDPYNSAINYSYGILYSYAFKALSVTGLDPYAGLFHAIKSGREALVYDFSEQFKPLVDRRALPLAHELEVDGCSLTYSSRKALGEEIKKLLESCDKTLLAEAWNLASSMREGREYLPGWKGCT</sequence>
<keyword evidence="4 9" id="KW-0378">Hydrolase</keyword>
<proteinExistence type="inferred from homology"/>
<dbReference type="AlphaFoldDB" id="A8ABK8"/>
<dbReference type="InterPro" id="IPR042211">
    <property type="entry name" value="CRISPR-assoc_Cas1_N"/>
</dbReference>
<evidence type="ECO:0000313" key="11">
    <source>
        <dbReference type="Proteomes" id="UP000000262"/>
    </source>
</evidence>
<evidence type="ECO:0000256" key="2">
    <source>
        <dbReference type="ARBA" id="ARBA00022723"/>
    </source>
</evidence>
<dbReference type="PhylomeDB" id="A8ABK8"/>
<dbReference type="OrthoDB" id="2216at2157"/>
<keyword evidence="8 9" id="KW-0464">Manganese</keyword>
<dbReference type="RefSeq" id="WP_012123274.1">
    <property type="nucleotide sequence ID" value="NC_009776.1"/>
</dbReference>
<keyword evidence="6 9" id="KW-0051">Antiviral defense</keyword>
<dbReference type="HOGENOM" id="CLU_052779_0_0_2"/>
<evidence type="ECO:0000256" key="6">
    <source>
        <dbReference type="ARBA" id="ARBA00023118"/>
    </source>
</evidence>
<dbReference type="NCBIfam" id="TIGR00287">
    <property type="entry name" value="cas1"/>
    <property type="match status" value="1"/>
</dbReference>
<dbReference type="GO" id="GO:0051607">
    <property type="term" value="P:defense response to virus"/>
    <property type="evidence" value="ECO:0007669"/>
    <property type="project" value="UniProtKB-UniRule"/>
</dbReference>
<organism evidence="10 11">
    <name type="scientific">Ignicoccus hospitalis (strain KIN4/I / DSM 18386 / JCM 14125)</name>
    <dbReference type="NCBI Taxonomy" id="453591"/>
    <lineage>
        <taxon>Archaea</taxon>
        <taxon>Thermoproteota</taxon>
        <taxon>Thermoprotei</taxon>
        <taxon>Desulfurococcales</taxon>
        <taxon>Desulfurococcaceae</taxon>
        <taxon>Ignicoccus</taxon>
    </lineage>
</organism>
<feature type="binding site" evidence="9">
    <location>
        <position position="233"/>
    </location>
    <ligand>
        <name>Mn(2+)</name>
        <dbReference type="ChEBI" id="CHEBI:29035"/>
    </ligand>
</feature>
<dbReference type="InterPro" id="IPR050646">
    <property type="entry name" value="Cas1"/>
</dbReference>
<dbReference type="GO" id="GO:0003677">
    <property type="term" value="F:DNA binding"/>
    <property type="evidence" value="ECO:0007669"/>
    <property type="project" value="UniProtKB-KW"/>
</dbReference>
<comment type="cofactor">
    <cofactor evidence="9">
        <name>Mg(2+)</name>
        <dbReference type="ChEBI" id="CHEBI:18420"/>
    </cofactor>
    <cofactor evidence="9">
        <name>Mn(2+)</name>
        <dbReference type="ChEBI" id="CHEBI:29035"/>
    </cofactor>
</comment>